<evidence type="ECO:0000256" key="7">
    <source>
        <dbReference type="ARBA" id="ARBA00022833"/>
    </source>
</evidence>
<dbReference type="InterPro" id="IPR042089">
    <property type="entry name" value="Peptidase_M13_dom_2"/>
</dbReference>
<keyword evidence="8" id="KW-0482">Metalloprotease</keyword>
<comment type="similarity">
    <text evidence="3">Belongs to the peptidase M13 family.</text>
</comment>
<evidence type="ECO:0000313" key="13">
    <source>
        <dbReference type="Proteomes" id="UP001153620"/>
    </source>
</evidence>
<evidence type="ECO:0000256" key="1">
    <source>
        <dbReference type="ARBA" id="ARBA00001947"/>
    </source>
</evidence>
<dbReference type="Gene3D" id="3.40.390.10">
    <property type="entry name" value="Collagenase (Catalytic Domain)"/>
    <property type="match status" value="1"/>
</dbReference>
<dbReference type="SUPFAM" id="SSF55486">
    <property type="entry name" value="Metalloproteases ('zincins'), catalytic domain"/>
    <property type="match status" value="1"/>
</dbReference>
<dbReference type="PRINTS" id="PR00786">
    <property type="entry name" value="NEPRILYSIN"/>
</dbReference>
<keyword evidence="9" id="KW-0732">Signal</keyword>
<dbReference type="PANTHER" id="PTHR11733">
    <property type="entry name" value="ZINC METALLOPROTEASE FAMILY M13 NEPRILYSIN-RELATED"/>
    <property type="match status" value="1"/>
</dbReference>
<feature type="chain" id="PRO_5040447751" evidence="9">
    <location>
        <begin position="21"/>
        <end position="681"/>
    </location>
</feature>
<organism evidence="12 13">
    <name type="scientific">Chironomus riparius</name>
    <dbReference type="NCBI Taxonomy" id="315576"/>
    <lineage>
        <taxon>Eukaryota</taxon>
        <taxon>Metazoa</taxon>
        <taxon>Ecdysozoa</taxon>
        <taxon>Arthropoda</taxon>
        <taxon>Hexapoda</taxon>
        <taxon>Insecta</taxon>
        <taxon>Pterygota</taxon>
        <taxon>Neoptera</taxon>
        <taxon>Endopterygota</taxon>
        <taxon>Diptera</taxon>
        <taxon>Nematocera</taxon>
        <taxon>Chironomoidea</taxon>
        <taxon>Chironomidae</taxon>
        <taxon>Chironominae</taxon>
        <taxon>Chironomus</taxon>
    </lineage>
</organism>
<gene>
    <name evidence="12" type="ORF">CHIRRI_LOCUS13260</name>
</gene>
<keyword evidence="13" id="KW-1185">Reference proteome</keyword>
<sequence>MKFLPVPALLCLINLKQSIANPKKHQICRSPECYSQAKSILTNMDTSVSPCDDFYQFACGNYQSSPSIDFVAIIEKIISKKKVKKDQKHMTLAKQYHQKCMHDQDSVDEHVVDVIKSIGWPFGDESIELSLADFINNFQTFDFLNSFFFNLELNRNVKNQRMLMIYHASNVFKLQNSTERLIEAEITKFNRIFGTSKQELRKVMTEVFDFSDEFGEILESSENDVTSKNVTIKVLQNEIFSMLDWNQYLNNIFDGSFKAAEVFIENVEKLTIINKLLLKTPPYVIKNFIAYSFFNQIHSDKAEVSVKSDDDEITSLNRKSADFWTRRSPHPQINSKNSSLSRKCTVKFMKTLMPASSAIFGQHFLTKSLKTELNQMIDIIKSEIIKNFRSTSWLDKKTMSKAVEKVKKMKFVRGYPKEFDEPKFFENYYKNLNFGGKSYFRILKSTNLDRKARFIEEFLNPMKIHELEEMELQSWFLNAFNDFESNKIHLNAALMQSMNFSSTLPKFWNYGTFGSVIGHEIMHGFDNYGRTYDYKGDKVNWWGKKADQEFVNRSKCFIDQYGNYTEPITGLNVNGTLTLGENIADNGGYTLAYKAWSKINIVDQTLPNLKFSPKQLFWISNAQSFCSKLDAEKILDSLKHDPHSPGIFRINGAFGNFDDFLNDFQCPKGSGMNRKDKCKVW</sequence>
<evidence type="ECO:0000256" key="2">
    <source>
        <dbReference type="ARBA" id="ARBA00004401"/>
    </source>
</evidence>
<dbReference type="Gene3D" id="1.10.1380.10">
    <property type="entry name" value="Neutral endopeptidase , domain2"/>
    <property type="match status" value="1"/>
</dbReference>
<dbReference type="Pfam" id="PF01431">
    <property type="entry name" value="Peptidase_M13"/>
    <property type="match status" value="1"/>
</dbReference>
<evidence type="ECO:0000313" key="12">
    <source>
        <dbReference type="EMBL" id="CAG9810447.1"/>
    </source>
</evidence>
<dbReference type="EMBL" id="OU895880">
    <property type="protein sequence ID" value="CAG9810447.1"/>
    <property type="molecule type" value="Genomic_DNA"/>
</dbReference>
<feature type="domain" description="Peptidase M13 N-terminal" evidence="11">
    <location>
        <begin position="50"/>
        <end position="416"/>
    </location>
</feature>
<evidence type="ECO:0000259" key="10">
    <source>
        <dbReference type="Pfam" id="PF01431"/>
    </source>
</evidence>
<dbReference type="Proteomes" id="UP001153620">
    <property type="component" value="Chromosome 4"/>
</dbReference>
<dbReference type="OrthoDB" id="6475849at2759"/>
<dbReference type="Pfam" id="PF05649">
    <property type="entry name" value="Peptidase_M13_N"/>
    <property type="match status" value="1"/>
</dbReference>
<feature type="signal peptide" evidence="9">
    <location>
        <begin position="1"/>
        <end position="20"/>
    </location>
</feature>
<keyword evidence="4" id="KW-0645">Protease</keyword>
<evidence type="ECO:0000256" key="3">
    <source>
        <dbReference type="ARBA" id="ARBA00007357"/>
    </source>
</evidence>
<dbReference type="CDD" id="cd08662">
    <property type="entry name" value="M13"/>
    <property type="match status" value="1"/>
</dbReference>
<evidence type="ECO:0000259" key="11">
    <source>
        <dbReference type="Pfam" id="PF05649"/>
    </source>
</evidence>
<reference evidence="12" key="2">
    <citation type="submission" date="2022-10" db="EMBL/GenBank/DDBJ databases">
        <authorList>
            <consortium name="ENA_rothamsted_submissions"/>
            <consortium name="culmorum"/>
            <person name="King R."/>
        </authorList>
    </citation>
    <scope>NUCLEOTIDE SEQUENCE</scope>
</reference>
<dbReference type="GO" id="GO:0046872">
    <property type="term" value="F:metal ion binding"/>
    <property type="evidence" value="ECO:0007669"/>
    <property type="project" value="UniProtKB-KW"/>
</dbReference>
<accession>A0A9N9WV45</accession>
<dbReference type="GO" id="GO:0004222">
    <property type="term" value="F:metalloendopeptidase activity"/>
    <property type="evidence" value="ECO:0007669"/>
    <property type="project" value="InterPro"/>
</dbReference>
<evidence type="ECO:0000256" key="9">
    <source>
        <dbReference type="SAM" id="SignalP"/>
    </source>
</evidence>
<evidence type="ECO:0000256" key="8">
    <source>
        <dbReference type="ARBA" id="ARBA00023049"/>
    </source>
</evidence>
<comment type="subcellular location">
    <subcellularLocation>
        <location evidence="2">Cell membrane</location>
        <topology evidence="2">Single-pass type II membrane protein</topology>
    </subcellularLocation>
</comment>
<comment type="cofactor">
    <cofactor evidence="1">
        <name>Zn(2+)</name>
        <dbReference type="ChEBI" id="CHEBI:29105"/>
    </cofactor>
</comment>
<dbReference type="PANTHER" id="PTHR11733:SF167">
    <property type="entry name" value="FI17812P1-RELATED"/>
    <property type="match status" value="1"/>
</dbReference>
<dbReference type="InterPro" id="IPR018497">
    <property type="entry name" value="Peptidase_M13_C"/>
</dbReference>
<dbReference type="InterPro" id="IPR000718">
    <property type="entry name" value="Peptidase_M13"/>
</dbReference>
<dbReference type="InterPro" id="IPR008753">
    <property type="entry name" value="Peptidase_M13_N"/>
</dbReference>
<dbReference type="GO" id="GO:0016485">
    <property type="term" value="P:protein processing"/>
    <property type="evidence" value="ECO:0007669"/>
    <property type="project" value="TreeGrafter"/>
</dbReference>
<dbReference type="GO" id="GO:0005886">
    <property type="term" value="C:plasma membrane"/>
    <property type="evidence" value="ECO:0007669"/>
    <property type="project" value="UniProtKB-SubCell"/>
</dbReference>
<keyword evidence="6" id="KW-0378">Hydrolase</keyword>
<dbReference type="PROSITE" id="PS51885">
    <property type="entry name" value="NEPRILYSIN"/>
    <property type="match status" value="1"/>
</dbReference>
<dbReference type="InterPro" id="IPR024079">
    <property type="entry name" value="MetalloPept_cat_dom_sf"/>
</dbReference>
<evidence type="ECO:0000256" key="6">
    <source>
        <dbReference type="ARBA" id="ARBA00022801"/>
    </source>
</evidence>
<keyword evidence="7" id="KW-0862">Zinc</keyword>
<evidence type="ECO:0000256" key="5">
    <source>
        <dbReference type="ARBA" id="ARBA00022723"/>
    </source>
</evidence>
<name>A0A9N9WV45_9DIPT</name>
<proteinExistence type="inferred from homology"/>
<keyword evidence="5" id="KW-0479">Metal-binding</keyword>
<dbReference type="AlphaFoldDB" id="A0A9N9WV45"/>
<evidence type="ECO:0000256" key="4">
    <source>
        <dbReference type="ARBA" id="ARBA00022670"/>
    </source>
</evidence>
<feature type="domain" description="Peptidase M13 C-terminal" evidence="10">
    <location>
        <begin position="478"/>
        <end position="680"/>
    </location>
</feature>
<reference evidence="12" key="1">
    <citation type="submission" date="2022-01" db="EMBL/GenBank/DDBJ databases">
        <authorList>
            <person name="King R."/>
        </authorList>
    </citation>
    <scope>NUCLEOTIDE SEQUENCE</scope>
</reference>
<protein>
    <submittedName>
        <fullName evidence="12">Uncharacterized protein</fullName>
    </submittedName>
</protein>